<dbReference type="AlphaFoldDB" id="A0A8T3VL04"/>
<evidence type="ECO:0008006" key="4">
    <source>
        <dbReference type="Google" id="ProtNLM"/>
    </source>
</evidence>
<name>A0A8T3VL04_9EURY</name>
<sequence length="125" mass="14119">MDNKFLIVLVILAIICFGIFFFQYTNNVTTVILMNETKIPENGTAVGFLMDSYGRGVENQTITYHQAGDAQDVFVNVTTGADGRFEIKNLKKHPESGANDYYGDISFDGYRQYKGCIYEYNLTVI</sequence>
<proteinExistence type="predicted"/>
<evidence type="ECO:0000256" key="1">
    <source>
        <dbReference type="SAM" id="Phobius"/>
    </source>
</evidence>
<organism evidence="2 3">
    <name type="scientific">Methanobrevibacter millerae</name>
    <dbReference type="NCBI Taxonomy" id="230361"/>
    <lineage>
        <taxon>Archaea</taxon>
        <taxon>Methanobacteriati</taxon>
        <taxon>Methanobacteriota</taxon>
        <taxon>Methanomada group</taxon>
        <taxon>Methanobacteria</taxon>
        <taxon>Methanobacteriales</taxon>
        <taxon>Methanobacteriaceae</taxon>
        <taxon>Methanobrevibacter</taxon>
    </lineage>
</organism>
<accession>A0A8T3VL04</accession>
<evidence type="ECO:0000313" key="2">
    <source>
        <dbReference type="EMBL" id="MBE6510081.1"/>
    </source>
</evidence>
<keyword evidence="1" id="KW-0472">Membrane</keyword>
<protein>
    <recommendedName>
        <fullName evidence="4">Adhesin-like protein</fullName>
    </recommendedName>
</protein>
<feature type="transmembrane region" description="Helical" evidence="1">
    <location>
        <begin position="6"/>
        <end position="24"/>
    </location>
</feature>
<gene>
    <name evidence="2" type="ORF">E7Z74_02245</name>
</gene>
<dbReference type="Proteomes" id="UP000713479">
    <property type="component" value="Unassembled WGS sequence"/>
</dbReference>
<keyword evidence="1" id="KW-1133">Transmembrane helix</keyword>
<reference evidence="2" key="1">
    <citation type="submission" date="2019-04" db="EMBL/GenBank/DDBJ databases">
        <title>Evolution of Biomass-Degrading Anaerobic Consortia Revealed by Metagenomics.</title>
        <authorList>
            <person name="Peng X."/>
        </authorList>
    </citation>
    <scope>NUCLEOTIDE SEQUENCE</scope>
    <source>
        <strain evidence="2">SIG13</strain>
    </source>
</reference>
<comment type="caution">
    <text evidence="2">The sequence shown here is derived from an EMBL/GenBank/DDBJ whole genome shotgun (WGS) entry which is preliminary data.</text>
</comment>
<keyword evidence="1" id="KW-0812">Transmembrane</keyword>
<evidence type="ECO:0000313" key="3">
    <source>
        <dbReference type="Proteomes" id="UP000713479"/>
    </source>
</evidence>
<dbReference type="EMBL" id="SUTF01000003">
    <property type="protein sequence ID" value="MBE6510081.1"/>
    <property type="molecule type" value="Genomic_DNA"/>
</dbReference>